<dbReference type="PANTHER" id="PTHR20946">
    <property type="entry name" value="SANT AND BTB DOMAIN REGULATOR OF CLASS SWITCH RECOMBINATION"/>
    <property type="match status" value="1"/>
</dbReference>
<organism evidence="3">
    <name type="scientific">Aphanomyces invadans</name>
    <dbReference type="NCBI Taxonomy" id="157072"/>
    <lineage>
        <taxon>Eukaryota</taxon>
        <taxon>Sar</taxon>
        <taxon>Stramenopiles</taxon>
        <taxon>Oomycota</taxon>
        <taxon>Saprolegniomycetes</taxon>
        <taxon>Saprolegniales</taxon>
        <taxon>Verrucalvaceae</taxon>
        <taxon>Aphanomyces</taxon>
    </lineage>
</organism>
<dbReference type="PANTHER" id="PTHR20946:SF0">
    <property type="entry name" value="SANT AND BTB DOMAIN REGULATOR OF CLASS SWITCH RECOMBINATION"/>
    <property type="match status" value="1"/>
</dbReference>
<dbReference type="VEuPathDB" id="FungiDB:H310_05841"/>
<protein>
    <recommendedName>
        <fullName evidence="2">SANT and BTB domain-containing protein</fullName>
    </recommendedName>
</protein>
<dbReference type="GeneID" id="20082891"/>
<dbReference type="SUPFAM" id="SSF54695">
    <property type="entry name" value="POZ domain"/>
    <property type="match status" value="1"/>
</dbReference>
<dbReference type="EMBL" id="KI913961">
    <property type="protein sequence ID" value="ETW02293.1"/>
    <property type="molecule type" value="Genomic_DNA"/>
</dbReference>
<dbReference type="Gene3D" id="3.30.710.10">
    <property type="entry name" value="Potassium Channel Kv1.1, Chain A"/>
    <property type="match status" value="1"/>
</dbReference>
<evidence type="ECO:0000256" key="1">
    <source>
        <dbReference type="SAM" id="MobiDB-lite"/>
    </source>
</evidence>
<name>A0A024U9J6_9STRA</name>
<dbReference type="RefSeq" id="XP_008868898.1">
    <property type="nucleotide sequence ID" value="XM_008870676.1"/>
</dbReference>
<gene>
    <name evidence="3" type="ORF">H310_05841</name>
</gene>
<accession>A0A024U9J6</accession>
<dbReference type="InterPro" id="IPR021777">
    <property type="entry name" value="SANBR_BTB"/>
</dbReference>
<sequence>MSKSARGSATSQRGATEDESHKHKKFSAASEETIVIHVCDEFRKVNKDFVCNKVLLLDNMKYFKAYLNDASTHEDIDISVHCDVSIFEWLFQYIHSDGANKSTSTLAIDNVTSILISSDFLQMDFLVSECASFISQHLEEVVGMPGDLLCISDAILDKIAAMCSVEQLDAIEATKDKLCHKLYSKRLQRIVSALKEQDDSNSISSGPHAAVECCVHCAVVYYAGHRKFLSCRRAKLSIGVHGNIVAHHEAKPDWKLDAWVKSLTISFPTRQAFWKVWGALQCLYCADCRVYFTGTELNECYYHDPHEPTSNDDSCYSCCGAKRFAASTRPSPGCKMKAHNYATSMIEYSSNGPSEYAIPELLERLHQLVASHADVIAREPPAMEPAPQQQISLKLGGVHEMLVADVKPQISMLATCDVSNELMKAIKSNLPDVSTPQTRKQWKIDLLQEKDRIRVQMLSSTLTKMRVEYKAAKGS</sequence>
<dbReference type="eggNOG" id="ENOG502QRE4">
    <property type="taxonomic scope" value="Eukaryota"/>
</dbReference>
<feature type="region of interest" description="Disordered" evidence="1">
    <location>
        <begin position="1"/>
        <end position="25"/>
    </location>
</feature>
<dbReference type="InterPro" id="IPR011333">
    <property type="entry name" value="SKP1/BTB/POZ_sf"/>
</dbReference>
<dbReference type="Pfam" id="PF11822">
    <property type="entry name" value="BTB_SANBR"/>
    <property type="match status" value="1"/>
</dbReference>
<feature type="domain" description="SANT and BTB" evidence="2">
    <location>
        <begin position="34"/>
        <end position="130"/>
    </location>
</feature>
<dbReference type="OrthoDB" id="550012at2759"/>
<feature type="compositionally biased region" description="Polar residues" evidence="1">
    <location>
        <begin position="1"/>
        <end position="14"/>
    </location>
</feature>
<evidence type="ECO:0000313" key="3">
    <source>
        <dbReference type="EMBL" id="ETW02293.1"/>
    </source>
</evidence>
<reference evidence="3" key="1">
    <citation type="submission" date="2013-12" db="EMBL/GenBank/DDBJ databases">
        <title>The Genome Sequence of Aphanomyces invadans NJM9701.</title>
        <authorList>
            <consortium name="The Broad Institute Genomics Platform"/>
            <person name="Russ C."/>
            <person name="Tyler B."/>
            <person name="van West P."/>
            <person name="Dieguez-Uribeondo J."/>
            <person name="Young S.K."/>
            <person name="Zeng Q."/>
            <person name="Gargeya S."/>
            <person name="Fitzgerald M."/>
            <person name="Abouelleil A."/>
            <person name="Alvarado L."/>
            <person name="Chapman S.B."/>
            <person name="Gainer-Dewar J."/>
            <person name="Goldberg J."/>
            <person name="Griggs A."/>
            <person name="Gujja S."/>
            <person name="Hansen M."/>
            <person name="Howarth C."/>
            <person name="Imamovic A."/>
            <person name="Ireland A."/>
            <person name="Larimer J."/>
            <person name="McCowan C."/>
            <person name="Murphy C."/>
            <person name="Pearson M."/>
            <person name="Poon T.W."/>
            <person name="Priest M."/>
            <person name="Roberts A."/>
            <person name="Saif S."/>
            <person name="Shea T."/>
            <person name="Sykes S."/>
            <person name="Wortman J."/>
            <person name="Nusbaum C."/>
            <person name="Birren B."/>
        </authorList>
    </citation>
    <scope>NUCLEOTIDE SEQUENCE [LARGE SCALE GENOMIC DNA]</scope>
    <source>
        <strain evidence="3">NJM9701</strain>
    </source>
</reference>
<proteinExistence type="predicted"/>
<evidence type="ECO:0000259" key="2">
    <source>
        <dbReference type="Pfam" id="PF11822"/>
    </source>
</evidence>
<dbReference type="InterPro" id="IPR045902">
    <property type="entry name" value="SANBR-like"/>
</dbReference>
<dbReference type="AlphaFoldDB" id="A0A024U9J6"/>